<dbReference type="GeneID" id="85362933"/>
<protein>
    <submittedName>
        <fullName evidence="1">Uncharacterized protein</fullName>
    </submittedName>
</protein>
<sequence length="217" mass="23744">MVPRSHYPSTSVAGVDMAFTCMSTTSQWLSIIVLQLNVLPMCKRHTPLAQRCTCEAQLCDHIATNNPYHSAEPWNILDFMDSDGPSGVNTINNGPFMPRSGFFSSNTSEQNLIPVTPTHMSSPYISSYAFNSSHDARNTGIPFIPTPVSSPSGSSISVGIQPDITQIQAYISDDSFVHYQDNFTNNTYAHQPGCNMMNGHPAVQIPGSFESNIRHDA</sequence>
<keyword evidence="2" id="KW-1185">Reference proteome</keyword>
<organism evidence="1 2">
    <name type="scientific">Armillaria tabescens</name>
    <name type="common">Ringless honey mushroom</name>
    <name type="synonym">Agaricus tabescens</name>
    <dbReference type="NCBI Taxonomy" id="1929756"/>
    <lineage>
        <taxon>Eukaryota</taxon>
        <taxon>Fungi</taxon>
        <taxon>Dikarya</taxon>
        <taxon>Basidiomycota</taxon>
        <taxon>Agaricomycotina</taxon>
        <taxon>Agaricomycetes</taxon>
        <taxon>Agaricomycetidae</taxon>
        <taxon>Agaricales</taxon>
        <taxon>Marasmiineae</taxon>
        <taxon>Physalacriaceae</taxon>
        <taxon>Desarmillaria</taxon>
    </lineage>
</organism>
<evidence type="ECO:0000313" key="1">
    <source>
        <dbReference type="EMBL" id="KAK0433118.1"/>
    </source>
</evidence>
<accession>A0AA39IZ47</accession>
<dbReference type="RefSeq" id="XP_060321465.1">
    <property type="nucleotide sequence ID" value="XM_060479385.1"/>
</dbReference>
<gene>
    <name evidence="1" type="ORF">EV420DRAFT_1693721</name>
</gene>
<dbReference type="EMBL" id="JAUEPS010000250">
    <property type="protein sequence ID" value="KAK0433118.1"/>
    <property type="molecule type" value="Genomic_DNA"/>
</dbReference>
<dbReference type="AlphaFoldDB" id="A0AA39IZ47"/>
<dbReference type="Proteomes" id="UP001175211">
    <property type="component" value="Unassembled WGS sequence"/>
</dbReference>
<proteinExistence type="predicted"/>
<reference evidence="1" key="1">
    <citation type="submission" date="2023-06" db="EMBL/GenBank/DDBJ databases">
        <authorList>
            <consortium name="Lawrence Berkeley National Laboratory"/>
            <person name="Ahrendt S."/>
            <person name="Sahu N."/>
            <person name="Indic B."/>
            <person name="Wong-Bajracharya J."/>
            <person name="Merenyi Z."/>
            <person name="Ke H.-M."/>
            <person name="Monk M."/>
            <person name="Kocsube S."/>
            <person name="Drula E."/>
            <person name="Lipzen A."/>
            <person name="Balint B."/>
            <person name="Henrissat B."/>
            <person name="Andreopoulos B."/>
            <person name="Martin F.M."/>
            <person name="Harder C.B."/>
            <person name="Rigling D."/>
            <person name="Ford K.L."/>
            <person name="Foster G.D."/>
            <person name="Pangilinan J."/>
            <person name="Papanicolaou A."/>
            <person name="Barry K."/>
            <person name="LaButti K."/>
            <person name="Viragh M."/>
            <person name="Koriabine M."/>
            <person name="Yan M."/>
            <person name="Riley R."/>
            <person name="Champramary S."/>
            <person name="Plett K.L."/>
            <person name="Tsai I.J."/>
            <person name="Slot J."/>
            <person name="Sipos G."/>
            <person name="Plett J."/>
            <person name="Nagy L.G."/>
            <person name="Grigoriev I.V."/>
        </authorList>
    </citation>
    <scope>NUCLEOTIDE SEQUENCE</scope>
    <source>
        <strain evidence="1">CCBAS 213</strain>
    </source>
</reference>
<evidence type="ECO:0000313" key="2">
    <source>
        <dbReference type="Proteomes" id="UP001175211"/>
    </source>
</evidence>
<name>A0AA39IZ47_ARMTA</name>
<comment type="caution">
    <text evidence="1">The sequence shown here is derived from an EMBL/GenBank/DDBJ whole genome shotgun (WGS) entry which is preliminary data.</text>
</comment>